<evidence type="ECO:0000313" key="2">
    <source>
        <dbReference type="EMBL" id="KAA1074290.1"/>
    </source>
</evidence>
<evidence type="ECO:0000256" key="1">
    <source>
        <dbReference type="SAM" id="MobiDB-lite"/>
    </source>
</evidence>
<sequence>MGGAMAGTHQVGHRSPQMLMFPHILSSPTDLPAPLGNRSQSSESAMATLS</sequence>
<name>A0A5B0MEC6_PUCGR</name>
<feature type="compositionally biased region" description="Polar residues" evidence="1">
    <location>
        <begin position="37"/>
        <end position="50"/>
    </location>
</feature>
<feature type="region of interest" description="Disordered" evidence="1">
    <location>
        <begin position="24"/>
        <end position="50"/>
    </location>
</feature>
<gene>
    <name evidence="2" type="ORF">PGTUg99_033229</name>
</gene>
<protein>
    <submittedName>
        <fullName evidence="2">Uncharacterized protein</fullName>
    </submittedName>
</protein>
<proteinExistence type="predicted"/>
<dbReference type="AlphaFoldDB" id="A0A5B0MEC6"/>
<reference evidence="2 3" key="1">
    <citation type="submission" date="2019-05" db="EMBL/GenBank/DDBJ databases">
        <title>Emergence of the Ug99 lineage of the wheat stem rust pathogen through somatic hybridization.</title>
        <authorList>
            <person name="Li F."/>
            <person name="Upadhyaya N.M."/>
            <person name="Sperschneider J."/>
            <person name="Matny O."/>
            <person name="Nguyen-Phuc H."/>
            <person name="Mago R."/>
            <person name="Raley C."/>
            <person name="Miller M.E."/>
            <person name="Silverstein K.A.T."/>
            <person name="Henningsen E."/>
            <person name="Hirsch C.D."/>
            <person name="Visser B."/>
            <person name="Pretorius Z.A."/>
            <person name="Steffenson B.J."/>
            <person name="Schwessinger B."/>
            <person name="Dodds P.N."/>
            <person name="Figueroa M."/>
        </authorList>
    </citation>
    <scope>NUCLEOTIDE SEQUENCE [LARGE SCALE GENOMIC DNA]</scope>
    <source>
        <strain evidence="2 3">Ug99</strain>
    </source>
</reference>
<evidence type="ECO:0000313" key="3">
    <source>
        <dbReference type="Proteomes" id="UP000325313"/>
    </source>
</evidence>
<dbReference type="Proteomes" id="UP000325313">
    <property type="component" value="Unassembled WGS sequence"/>
</dbReference>
<comment type="caution">
    <text evidence="2">The sequence shown here is derived from an EMBL/GenBank/DDBJ whole genome shotgun (WGS) entry which is preliminary data.</text>
</comment>
<dbReference type="EMBL" id="VDEP01000473">
    <property type="protein sequence ID" value="KAA1074290.1"/>
    <property type="molecule type" value="Genomic_DNA"/>
</dbReference>
<accession>A0A5B0MEC6</accession>
<organism evidence="2 3">
    <name type="scientific">Puccinia graminis f. sp. tritici</name>
    <dbReference type="NCBI Taxonomy" id="56615"/>
    <lineage>
        <taxon>Eukaryota</taxon>
        <taxon>Fungi</taxon>
        <taxon>Dikarya</taxon>
        <taxon>Basidiomycota</taxon>
        <taxon>Pucciniomycotina</taxon>
        <taxon>Pucciniomycetes</taxon>
        <taxon>Pucciniales</taxon>
        <taxon>Pucciniaceae</taxon>
        <taxon>Puccinia</taxon>
    </lineage>
</organism>